<dbReference type="NCBIfam" id="TIGR01374">
    <property type="entry name" value="soxD"/>
    <property type="match status" value="1"/>
</dbReference>
<evidence type="ECO:0000313" key="3">
    <source>
        <dbReference type="Proteomes" id="UP001318321"/>
    </source>
</evidence>
<dbReference type="EMBL" id="JAAQTO010000038">
    <property type="protein sequence ID" value="NIC06519.1"/>
    <property type="molecule type" value="Genomic_DNA"/>
</dbReference>
<accession>A0ABX0PYJ9</accession>
<proteinExistence type="predicted"/>
<gene>
    <name evidence="2" type="ORF">HBJ55_13875</name>
</gene>
<dbReference type="Pfam" id="PF04267">
    <property type="entry name" value="SoxD"/>
    <property type="match status" value="1"/>
</dbReference>
<evidence type="ECO:0000313" key="2">
    <source>
        <dbReference type="EMBL" id="NIC06519.1"/>
    </source>
</evidence>
<dbReference type="InterPro" id="IPR038561">
    <property type="entry name" value="SoxD_sf"/>
</dbReference>
<comment type="caution">
    <text evidence="2">The sequence shown here is derived from an EMBL/GenBank/DDBJ whole genome shotgun (WGS) entry which is preliminary data.</text>
</comment>
<dbReference type="Gene3D" id="3.30.2270.10">
    <property type="entry name" value="Folate-binding superfamily"/>
    <property type="match status" value="1"/>
</dbReference>
<feature type="compositionally biased region" description="Polar residues" evidence="1">
    <location>
        <begin position="96"/>
        <end position="117"/>
    </location>
</feature>
<sequence length="130" mass="14761">MFYIHCPYCGEHREEEEFHPKGQAHIERPKDPEACSDEEWGDYLFFRDNPRGVHHELWVHAVGCRKFFNVTRHTVTYEILETYKMGEQPRITAESLASQQTQGNVQVASGGQQTVGATNAAAPSVKGEQV</sequence>
<feature type="region of interest" description="Disordered" evidence="1">
    <location>
        <begin position="96"/>
        <end position="130"/>
    </location>
</feature>
<keyword evidence="3" id="KW-1185">Reference proteome</keyword>
<protein>
    <submittedName>
        <fullName evidence="2">Sarcosine oxidase subunit delta</fullName>
    </submittedName>
</protein>
<organism evidence="2 3">
    <name type="scientific">Billgrantia bachuensis</name>
    <dbReference type="NCBI Taxonomy" id="2717286"/>
    <lineage>
        <taxon>Bacteria</taxon>
        <taxon>Pseudomonadati</taxon>
        <taxon>Pseudomonadota</taxon>
        <taxon>Gammaproteobacteria</taxon>
        <taxon>Oceanospirillales</taxon>
        <taxon>Halomonadaceae</taxon>
        <taxon>Billgrantia</taxon>
    </lineage>
</organism>
<reference evidence="2 3" key="1">
    <citation type="submission" date="2020-03" db="EMBL/GenBank/DDBJ databases">
        <title>Identification of Halomonas strains.</title>
        <authorList>
            <person name="Xiao Z."/>
            <person name="Dong F."/>
            <person name="Wang Z."/>
            <person name="Zhao J.-Y."/>
        </authorList>
    </citation>
    <scope>NUCLEOTIDE SEQUENCE [LARGE SCALE GENOMIC DNA]</scope>
    <source>
        <strain evidence="2 3">DX6</strain>
    </source>
</reference>
<dbReference type="Proteomes" id="UP001318321">
    <property type="component" value="Unassembled WGS sequence"/>
</dbReference>
<dbReference type="RefSeq" id="WP_167115937.1">
    <property type="nucleotide sequence ID" value="NZ_JAAQTO010000038.1"/>
</dbReference>
<name>A0ABX0PYJ9_9GAMM</name>
<evidence type="ECO:0000256" key="1">
    <source>
        <dbReference type="SAM" id="MobiDB-lite"/>
    </source>
</evidence>
<dbReference type="InterPro" id="IPR006279">
    <property type="entry name" value="SoxD"/>
</dbReference>